<evidence type="ECO:0000313" key="2">
    <source>
        <dbReference type="Proteomes" id="UP001500542"/>
    </source>
</evidence>
<dbReference type="Proteomes" id="UP001500542">
    <property type="component" value="Unassembled WGS sequence"/>
</dbReference>
<evidence type="ECO:0000313" key="1">
    <source>
        <dbReference type="EMBL" id="GAA0944589.1"/>
    </source>
</evidence>
<sequence>MQNSEPLPAKIGGEMASVILPGVGPLVERMLTVVLDEWGRNRSKALEVAVQVSGLTREDLAERIENEPELVPLLTRLLWEAAMTGQSHLLEAMGAAFGAAIGDLERATEYELILGGLRSLHGDDVRVLREIRDLHVFDQRSKEEDPPGVQTAKVIGRRLGFPDEAVAFALVRLVSQGFATSMTVLGGVRYEITELGRLLYDALERMSDADGSGVSVGQSR</sequence>
<dbReference type="RefSeq" id="WP_343971612.1">
    <property type="nucleotide sequence ID" value="NZ_BAAAHK010000008.1"/>
</dbReference>
<protein>
    <submittedName>
        <fullName evidence="1">Uncharacterized protein</fullName>
    </submittedName>
</protein>
<organism evidence="1 2">
    <name type="scientific">Kribbella koreensis</name>
    <dbReference type="NCBI Taxonomy" id="57909"/>
    <lineage>
        <taxon>Bacteria</taxon>
        <taxon>Bacillati</taxon>
        <taxon>Actinomycetota</taxon>
        <taxon>Actinomycetes</taxon>
        <taxon>Propionibacteriales</taxon>
        <taxon>Kribbellaceae</taxon>
        <taxon>Kribbella</taxon>
    </lineage>
</organism>
<comment type="caution">
    <text evidence="1">The sequence shown here is derived from an EMBL/GenBank/DDBJ whole genome shotgun (WGS) entry which is preliminary data.</text>
</comment>
<keyword evidence="2" id="KW-1185">Reference proteome</keyword>
<name>A0ABN1QMZ1_9ACTN</name>
<dbReference type="EMBL" id="BAAAHK010000008">
    <property type="protein sequence ID" value="GAA0944589.1"/>
    <property type="molecule type" value="Genomic_DNA"/>
</dbReference>
<gene>
    <name evidence="1" type="ORF">GCM10009554_38860</name>
</gene>
<reference evidence="1 2" key="1">
    <citation type="journal article" date="2019" name="Int. J. Syst. Evol. Microbiol.">
        <title>The Global Catalogue of Microorganisms (GCM) 10K type strain sequencing project: providing services to taxonomists for standard genome sequencing and annotation.</title>
        <authorList>
            <consortium name="The Broad Institute Genomics Platform"/>
            <consortium name="The Broad Institute Genome Sequencing Center for Infectious Disease"/>
            <person name="Wu L."/>
            <person name="Ma J."/>
        </authorList>
    </citation>
    <scope>NUCLEOTIDE SEQUENCE [LARGE SCALE GENOMIC DNA]</scope>
    <source>
        <strain evidence="1 2">JCM 10977</strain>
    </source>
</reference>
<accession>A0ABN1QMZ1</accession>
<proteinExistence type="predicted"/>